<organism evidence="8 9">
    <name type="scientific">Diaphorobacter ruginosibacter</name>
    <dbReference type="NCBI Taxonomy" id="1715720"/>
    <lineage>
        <taxon>Bacteria</taxon>
        <taxon>Pseudomonadati</taxon>
        <taxon>Pseudomonadota</taxon>
        <taxon>Betaproteobacteria</taxon>
        <taxon>Burkholderiales</taxon>
        <taxon>Comamonadaceae</taxon>
        <taxon>Diaphorobacter</taxon>
    </lineage>
</organism>
<evidence type="ECO:0000256" key="4">
    <source>
        <dbReference type="ARBA" id="ARBA00022692"/>
    </source>
</evidence>
<dbReference type="AlphaFoldDB" id="A0A7G9RID3"/>
<keyword evidence="5 7" id="KW-1133">Transmembrane helix</keyword>
<dbReference type="PANTHER" id="PTHR43663:SF1">
    <property type="entry name" value="CHROMATE TRANSPORTER"/>
    <property type="match status" value="1"/>
</dbReference>
<name>A0A7G9RID3_9BURK</name>
<feature type="transmembrane region" description="Helical" evidence="7">
    <location>
        <begin position="84"/>
        <end position="112"/>
    </location>
</feature>
<keyword evidence="6 7" id="KW-0472">Membrane</keyword>
<dbReference type="GO" id="GO:0015109">
    <property type="term" value="F:chromate transmembrane transporter activity"/>
    <property type="evidence" value="ECO:0007669"/>
    <property type="project" value="InterPro"/>
</dbReference>
<protein>
    <submittedName>
        <fullName evidence="8">Chromate transporter</fullName>
    </submittedName>
</protein>
<dbReference type="RefSeq" id="WP_187595631.1">
    <property type="nucleotide sequence ID" value="NZ_CP060714.1"/>
</dbReference>
<evidence type="ECO:0000313" key="9">
    <source>
        <dbReference type="Proteomes" id="UP000515811"/>
    </source>
</evidence>
<dbReference type="InterPro" id="IPR003370">
    <property type="entry name" value="Chromate_transpt"/>
</dbReference>
<gene>
    <name evidence="8" type="ORF">H9K76_11755</name>
</gene>
<feature type="transmembrane region" description="Helical" evidence="7">
    <location>
        <begin position="151"/>
        <end position="169"/>
    </location>
</feature>
<sequence>MTTADWLHLFLYYLLLSLMSVGGAIATAPDMHRFLVSEHGWLTDLQFNNSIAIAQSAPGPNVLFVGLFGWNVGMNAAGSAPHGWLMGALGLVVCMVGVLLPSSTVTWLTIRWAQRHRERRAVRAFRLGLAPLVVGLICSTGWVLAGSSGGIMQAWPLWSLSAVTALIVWRTRIHLLWLLAAGAALGAIGLV</sequence>
<dbReference type="PANTHER" id="PTHR43663">
    <property type="entry name" value="CHROMATE TRANSPORT PROTEIN-RELATED"/>
    <property type="match status" value="1"/>
</dbReference>
<accession>A0A7G9RID3</accession>
<keyword evidence="9" id="KW-1185">Reference proteome</keyword>
<keyword evidence="4 7" id="KW-0812">Transmembrane</keyword>
<feature type="transmembrane region" description="Helical" evidence="7">
    <location>
        <begin position="174"/>
        <end position="190"/>
    </location>
</feature>
<comment type="subcellular location">
    <subcellularLocation>
        <location evidence="1">Cell membrane</location>
        <topology evidence="1">Multi-pass membrane protein</topology>
    </subcellularLocation>
</comment>
<evidence type="ECO:0000256" key="7">
    <source>
        <dbReference type="SAM" id="Phobius"/>
    </source>
</evidence>
<dbReference type="Proteomes" id="UP000515811">
    <property type="component" value="Chromosome"/>
</dbReference>
<evidence type="ECO:0000256" key="5">
    <source>
        <dbReference type="ARBA" id="ARBA00022989"/>
    </source>
</evidence>
<dbReference type="Pfam" id="PF02417">
    <property type="entry name" value="Chromate_transp"/>
    <property type="match status" value="1"/>
</dbReference>
<evidence type="ECO:0000256" key="1">
    <source>
        <dbReference type="ARBA" id="ARBA00004651"/>
    </source>
</evidence>
<evidence type="ECO:0000256" key="6">
    <source>
        <dbReference type="ARBA" id="ARBA00023136"/>
    </source>
</evidence>
<comment type="similarity">
    <text evidence="2">Belongs to the chromate ion transporter (CHR) (TC 2.A.51) family.</text>
</comment>
<proteinExistence type="inferred from homology"/>
<evidence type="ECO:0000313" key="8">
    <source>
        <dbReference type="EMBL" id="QNN55358.1"/>
    </source>
</evidence>
<dbReference type="GO" id="GO:0005886">
    <property type="term" value="C:plasma membrane"/>
    <property type="evidence" value="ECO:0007669"/>
    <property type="project" value="UniProtKB-SubCell"/>
</dbReference>
<dbReference type="EMBL" id="CP060714">
    <property type="protein sequence ID" value="QNN55358.1"/>
    <property type="molecule type" value="Genomic_DNA"/>
</dbReference>
<evidence type="ECO:0000256" key="3">
    <source>
        <dbReference type="ARBA" id="ARBA00022475"/>
    </source>
</evidence>
<reference evidence="8 9" key="1">
    <citation type="submission" date="2020-08" db="EMBL/GenBank/DDBJ databases">
        <title>Genome sequence of Diaphorobacter ruginosibacter DSM 27467T.</title>
        <authorList>
            <person name="Hyun D.-W."/>
            <person name="Bae J.-W."/>
        </authorList>
    </citation>
    <scope>NUCLEOTIDE SEQUENCE [LARGE SCALE GENOMIC DNA]</scope>
    <source>
        <strain evidence="8 9">DSM 27467</strain>
    </source>
</reference>
<keyword evidence="3" id="KW-1003">Cell membrane</keyword>
<dbReference type="KEGG" id="drg:H9K76_11755"/>
<evidence type="ECO:0000256" key="2">
    <source>
        <dbReference type="ARBA" id="ARBA00005262"/>
    </source>
</evidence>
<feature type="transmembrane region" description="Helical" evidence="7">
    <location>
        <begin position="124"/>
        <end position="145"/>
    </location>
</feature>
<dbReference type="InterPro" id="IPR052518">
    <property type="entry name" value="CHR_Transporter"/>
</dbReference>